<evidence type="ECO:0000313" key="1">
    <source>
        <dbReference type="Proteomes" id="UP000694863"/>
    </source>
</evidence>
<organism evidence="1 2">
    <name type="scientific">Echinops telfairi</name>
    <name type="common">Lesser hedgehog tenrec</name>
    <dbReference type="NCBI Taxonomy" id="9371"/>
    <lineage>
        <taxon>Eukaryota</taxon>
        <taxon>Metazoa</taxon>
        <taxon>Chordata</taxon>
        <taxon>Craniata</taxon>
        <taxon>Vertebrata</taxon>
        <taxon>Euteleostomi</taxon>
        <taxon>Mammalia</taxon>
        <taxon>Eutheria</taxon>
        <taxon>Afrotheria</taxon>
        <taxon>Tenrecidae</taxon>
        <taxon>Tenrecinae</taxon>
        <taxon>Echinops</taxon>
    </lineage>
</organism>
<evidence type="ECO:0000313" key="2">
    <source>
        <dbReference type="RefSeq" id="XP_045152631.1"/>
    </source>
</evidence>
<keyword evidence="1" id="KW-1185">Reference proteome</keyword>
<dbReference type="RefSeq" id="XP_045152631.1">
    <property type="nucleotide sequence ID" value="XM_045296696.1"/>
</dbReference>
<gene>
    <name evidence="2" type="primary">OAS2</name>
</gene>
<protein>
    <submittedName>
        <fullName evidence="2">2'-5'-oligoadenylate synthase 2</fullName>
    </submittedName>
</protein>
<reference evidence="2" key="1">
    <citation type="submission" date="2025-08" db="UniProtKB">
        <authorList>
            <consortium name="RefSeq"/>
        </authorList>
    </citation>
    <scope>IDENTIFICATION</scope>
</reference>
<sequence>MDKVKVVEKEKWKLKAQEGCGMRDGAGEDRKKAYEWLTAKRVVCSPQQQQQLQQQEAMWGWCSHSKVNSIPAQALGPFIQSSLRLPEDSRTQIDQAVNAICAVLQDCPQQPVVGGVAKLSKRIKGREEDDQLSVLGIWASKRSRTWHPINERALLASRMSASHDYFYPLKAALWFCNSKEWDSGPGEKPSAQIYRELKSFLDTTLSRPSDFSVCFMTLQEEFFKNRPRKLKDLILLVKYWYQQCQEKRRDPGKLPAYALELLTVYAWEQGCGQDDFELAEGIRTVLWLITQHKKLCVYWTVNYNFENETMKNILLYQLRAPRPVILDPVNPMHNLSGGPDKCWEWLDQEARVWLSFLRPDDGFPGPFWNVLPAPLYITPDHLLDKFIQDFLQPSKEFLDQVKKAVDIICSFLKEKCFQTSVDRIKIQKIVKVMKVEISKWCAPRVLSFSLRSKELPESVEFDLLPAFNALGLWTPGSTPSPTVYAELIRLFDSSKYVKGEFSCCFTELQRDFIISRPTKVKSLIRLVKHWYKQCERKLKTKRDPTHKVSLPPKYALELLTIYAWEQGSGEVDFNTARGFQTVLELVTQYQQLCIFWTVNYNFQDPTVGNFLWRQIRNTRPVILDPADPTGDVGRGDSWDWHLLAQEAKEWLSSSLCFKDGAGSTGTPWRVPLVQTPGSCGARIQSIAHFHPEAIMSWASTARRHF</sequence>
<proteinExistence type="predicted"/>
<dbReference type="Proteomes" id="UP000694863">
    <property type="component" value="Unplaced"/>
</dbReference>
<accession>A0AC55DLL0</accession>
<name>A0AC55DLL0_ECHTE</name>